<evidence type="ECO:0000259" key="3">
    <source>
        <dbReference type="PROSITE" id="PS50112"/>
    </source>
</evidence>
<feature type="domain" description="STAS" evidence="5">
    <location>
        <begin position="174"/>
        <end position="287"/>
    </location>
</feature>
<name>A0A6N7PTI2_9BACT</name>
<evidence type="ECO:0000259" key="5">
    <source>
        <dbReference type="PROSITE" id="PS50801"/>
    </source>
</evidence>
<dbReference type="RefSeq" id="WP_153820924.1">
    <property type="nucleotide sequence ID" value="NZ_WJIE01000005.1"/>
</dbReference>
<dbReference type="Proteomes" id="UP000440224">
    <property type="component" value="Unassembled WGS sequence"/>
</dbReference>
<keyword evidence="1" id="KW-0597">Phosphoprotein</keyword>
<dbReference type="PANTHER" id="PTHR33745:SF3">
    <property type="entry name" value="RSBT CO-ANTAGONIST PROTEIN RSBRC"/>
    <property type="match status" value="1"/>
</dbReference>
<dbReference type="CDD" id="cd07041">
    <property type="entry name" value="STAS_RsbR_RsbS_like"/>
    <property type="match status" value="1"/>
</dbReference>
<keyword evidence="7" id="KW-1185">Reference proteome</keyword>
<dbReference type="AlphaFoldDB" id="A0A6N7PTI2"/>
<dbReference type="InterPro" id="IPR013656">
    <property type="entry name" value="PAS_4"/>
</dbReference>
<dbReference type="SUPFAM" id="SSF52091">
    <property type="entry name" value="SpoIIaa-like"/>
    <property type="match status" value="1"/>
</dbReference>
<dbReference type="Pfam" id="PF01740">
    <property type="entry name" value="STAS"/>
    <property type="match status" value="1"/>
</dbReference>
<feature type="domain" description="PAC" evidence="4">
    <location>
        <begin position="105"/>
        <end position="157"/>
    </location>
</feature>
<dbReference type="SUPFAM" id="SSF55785">
    <property type="entry name" value="PYP-like sensor domain (PAS domain)"/>
    <property type="match status" value="1"/>
</dbReference>
<dbReference type="Gene3D" id="3.30.750.24">
    <property type="entry name" value="STAS domain"/>
    <property type="match status" value="1"/>
</dbReference>
<dbReference type="Pfam" id="PF08448">
    <property type="entry name" value="PAS_4"/>
    <property type="match status" value="1"/>
</dbReference>
<dbReference type="SMART" id="SM00086">
    <property type="entry name" value="PAC"/>
    <property type="match status" value="1"/>
</dbReference>
<feature type="coiled-coil region" evidence="2">
    <location>
        <begin position="11"/>
        <end position="41"/>
    </location>
</feature>
<dbReference type="InterPro" id="IPR036513">
    <property type="entry name" value="STAS_dom_sf"/>
</dbReference>
<proteinExistence type="predicted"/>
<dbReference type="InterPro" id="IPR002645">
    <property type="entry name" value="STAS_dom"/>
</dbReference>
<dbReference type="InterPro" id="IPR051932">
    <property type="entry name" value="Bact_StressResp_Reg"/>
</dbReference>
<feature type="coiled-coil region" evidence="2">
    <location>
        <begin position="141"/>
        <end position="168"/>
    </location>
</feature>
<keyword evidence="2" id="KW-0175">Coiled coil</keyword>
<evidence type="ECO:0000313" key="7">
    <source>
        <dbReference type="Proteomes" id="UP000440224"/>
    </source>
</evidence>
<feature type="domain" description="PAS" evidence="3">
    <location>
        <begin position="31"/>
        <end position="101"/>
    </location>
</feature>
<evidence type="ECO:0000313" key="6">
    <source>
        <dbReference type="EMBL" id="MRG94096.1"/>
    </source>
</evidence>
<dbReference type="PROSITE" id="PS50113">
    <property type="entry name" value="PAC"/>
    <property type="match status" value="1"/>
</dbReference>
<evidence type="ECO:0000256" key="2">
    <source>
        <dbReference type="SAM" id="Coils"/>
    </source>
</evidence>
<gene>
    <name evidence="6" type="ORF">GF068_19540</name>
</gene>
<evidence type="ECO:0000256" key="1">
    <source>
        <dbReference type="ARBA" id="ARBA00022553"/>
    </source>
</evidence>
<dbReference type="InterPro" id="IPR000700">
    <property type="entry name" value="PAS-assoc_C"/>
</dbReference>
<sequence>MPGKPDVALLVEDTAGELQRLHEENRRLREAERRLSMLVELTNDWIWEVDAKAVYTFVSPRIRDFLGYEPEEALGKTPFDFMPPEEATRVAAAFVPIVEARAPFRDLENVNVHKDGRRVVLETSGVPLFDEEGRFSGFRGVDRDITKRKQAEAERARMQEEIIHAQERMLAELESPLLPVAEGVLVMPLIGSVDKRRAGRIVDALLAGVSARAATFAIIDLTGLRAADHAVVELLCEAARGARLLGAEVLLTGVRPEVARTMVELDVNGVRTQSTLAQGIRFALGARRRG</sequence>
<comment type="caution">
    <text evidence="6">The sequence shown here is derived from an EMBL/GenBank/DDBJ whole genome shotgun (WGS) entry which is preliminary data.</text>
</comment>
<dbReference type="InterPro" id="IPR035965">
    <property type="entry name" value="PAS-like_dom_sf"/>
</dbReference>
<organism evidence="6 7">
    <name type="scientific">Polyangium spumosum</name>
    <dbReference type="NCBI Taxonomy" id="889282"/>
    <lineage>
        <taxon>Bacteria</taxon>
        <taxon>Pseudomonadati</taxon>
        <taxon>Myxococcota</taxon>
        <taxon>Polyangia</taxon>
        <taxon>Polyangiales</taxon>
        <taxon>Polyangiaceae</taxon>
        <taxon>Polyangium</taxon>
    </lineage>
</organism>
<dbReference type="SMART" id="SM00091">
    <property type="entry name" value="PAS"/>
    <property type="match status" value="1"/>
</dbReference>
<dbReference type="PROSITE" id="PS50112">
    <property type="entry name" value="PAS"/>
    <property type="match status" value="1"/>
</dbReference>
<dbReference type="PANTHER" id="PTHR33745">
    <property type="entry name" value="RSBT ANTAGONIST PROTEIN RSBS-RELATED"/>
    <property type="match status" value="1"/>
</dbReference>
<dbReference type="OrthoDB" id="9814202at2"/>
<dbReference type="CDD" id="cd00130">
    <property type="entry name" value="PAS"/>
    <property type="match status" value="1"/>
</dbReference>
<reference evidence="6 7" key="1">
    <citation type="submission" date="2019-10" db="EMBL/GenBank/DDBJ databases">
        <title>A soil myxobacterium in the family Polyangiaceae.</title>
        <authorList>
            <person name="Li Y."/>
            <person name="Wang J."/>
        </authorList>
    </citation>
    <scope>NUCLEOTIDE SEQUENCE [LARGE SCALE GENOMIC DNA]</scope>
    <source>
        <strain evidence="6 7">DSM 14734</strain>
    </source>
</reference>
<dbReference type="PROSITE" id="PS50801">
    <property type="entry name" value="STAS"/>
    <property type="match status" value="1"/>
</dbReference>
<accession>A0A6N7PTI2</accession>
<dbReference type="EMBL" id="WJIE01000005">
    <property type="protein sequence ID" value="MRG94096.1"/>
    <property type="molecule type" value="Genomic_DNA"/>
</dbReference>
<dbReference type="InterPro" id="IPR001610">
    <property type="entry name" value="PAC"/>
</dbReference>
<dbReference type="NCBIfam" id="TIGR00229">
    <property type="entry name" value="sensory_box"/>
    <property type="match status" value="1"/>
</dbReference>
<dbReference type="Gene3D" id="3.30.450.20">
    <property type="entry name" value="PAS domain"/>
    <property type="match status" value="1"/>
</dbReference>
<protein>
    <submittedName>
        <fullName evidence="6">PAS domain S-box protein</fullName>
    </submittedName>
</protein>
<dbReference type="InterPro" id="IPR000014">
    <property type="entry name" value="PAS"/>
</dbReference>
<evidence type="ECO:0000259" key="4">
    <source>
        <dbReference type="PROSITE" id="PS50113"/>
    </source>
</evidence>